<name>A0ABW3G5Q3_9NOCA</name>
<reference evidence="3" key="1">
    <citation type="journal article" date="2019" name="Int. J. Syst. Evol. Microbiol.">
        <title>The Global Catalogue of Microorganisms (GCM) 10K type strain sequencing project: providing services to taxonomists for standard genome sequencing and annotation.</title>
        <authorList>
            <consortium name="The Broad Institute Genomics Platform"/>
            <consortium name="The Broad Institute Genome Sequencing Center for Infectious Disease"/>
            <person name="Wu L."/>
            <person name="Ma J."/>
        </authorList>
    </citation>
    <scope>NUCLEOTIDE SEQUENCE [LARGE SCALE GENOMIC DNA]</scope>
    <source>
        <strain evidence="3">CCUG 50873</strain>
    </source>
</reference>
<feature type="transmembrane region" description="Helical" evidence="1">
    <location>
        <begin position="9"/>
        <end position="31"/>
    </location>
</feature>
<proteinExistence type="predicted"/>
<keyword evidence="3" id="KW-1185">Reference proteome</keyword>
<evidence type="ECO:0000313" key="3">
    <source>
        <dbReference type="Proteomes" id="UP001597068"/>
    </source>
</evidence>
<comment type="caution">
    <text evidence="2">The sequence shown here is derived from an EMBL/GenBank/DDBJ whole genome shotgun (WGS) entry which is preliminary data.</text>
</comment>
<dbReference type="InterPro" id="IPR021903">
    <property type="entry name" value="DUF3515"/>
</dbReference>
<keyword evidence="1" id="KW-1133">Transmembrane helix</keyword>
<protein>
    <submittedName>
        <fullName evidence="2">DUF3515 domain-containing protein</fullName>
    </submittedName>
</protein>
<evidence type="ECO:0000313" key="2">
    <source>
        <dbReference type="EMBL" id="MFD0924132.1"/>
    </source>
</evidence>
<dbReference type="Pfam" id="PF12028">
    <property type="entry name" value="DUF3515"/>
    <property type="match status" value="1"/>
</dbReference>
<dbReference type="EMBL" id="JBHTIL010000001">
    <property type="protein sequence ID" value="MFD0924132.1"/>
    <property type="molecule type" value="Genomic_DNA"/>
</dbReference>
<gene>
    <name evidence="2" type="ORF">ACFQ04_00125</name>
</gene>
<keyword evidence="1" id="KW-0812">Transmembrane</keyword>
<dbReference type="Proteomes" id="UP001597068">
    <property type="component" value="Unassembled WGS sequence"/>
</dbReference>
<sequence length="172" mass="17807">MADDRRSPALIATIVAIPVVVIVVFIVIAAGRGGSSSDAALPLASATATPSADCTKLVAALPKSFPAHGDRTERDGLIEWPSTSSGADDTGPVQLRCGVPRPPGLAPTAALQVVDPVQWFSSTQDSRGTLWVAVDHRPYVALWLPLNVGNGPISEVSAVIDKILPRASLDLG</sequence>
<accession>A0ABW3G5Q3</accession>
<organism evidence="2 3">
    <name type="scientific">Williamsia deligens</name>
    <dbReference type="NCBI Taxonomy" id="321325"/>
    <lineage>
        <taxon>Bacteria</taxon>
        <taxon>Bacillati</taxon>
        <taxon>Actinomycetota</taxon>
        <taxon>Actinomycetes</taxon>
        <taxon>Mycobacteriales</taxon>
        <taxon>Nocardiaceae</taxon>
        <taxon>Williamsia</taxon>
    </lineage>
</organism>
<evidence type="ECO:0000256" key="1">
    <source>
        <dbReference type="SAM" id="Phobius"/>
    </source>
</evidence>
<keyword evidence="1" id="KW-0472">Membrane</keyword>
<dbReference type="RefSeq" id="WP_253647800.1">
    <property type="nucleotide sequence ID" value="NZ_BAAAMO010000002.1"/>
</dbReference>